<evidence type="ECO:0000256" key="6">
    <source>
        <dbReference type="SAM" id="MobiDB-lite"/>
    </source>
</evidence>
<dbReference type="InterPro" id="IPR025166">
    <property type="entry name" value="Integrase_DNA_bind_dom"/>
</dbReference>
<evidence type="ECO:0000259" key="8">
    <source>
        <dbReference type="PROSITE" id="PS51900"/>
    </source>
</evidence>
<evidence type="ECO:0000256" key="4">
    <source>
        <dbReference type="ARBA" id="ARBA00023172"/>
    </source>
</evidence>
<evidence type="ECO:0000256" key="2">
    <source>
        <dbReference type="ARBA" id="ARBA00022908"/>
    </source>
</evidence>
<evidence type="ECO:0000256" key="1">
    <source>
        <dbReference type="ARBA" id="ARBA00008857"/>
    </source>
</evidence>
<dbReference type="InterPro" id="IPR044068">
    <property type="entry name" value="CB"/>
</dbReference>
<dbReference type="Gene3D" id="1.10.443.10">
    <property type="entry name" value="Intergrase catalytic core"/>
    <property type="match status" value="1"/>
</dbReference>
<organism evidence="9 10">
    <name type="scientific">Thiothrix lacustris</name>
    <dbReference type="NCBI Taxonomy" id="525917"/>
    <lineage>
        <taxon>Bacteria</taxon>
        <taxon>Pseudomonadati</taxon>
        <taxon>Pseudomonadota</taxon>
        <taxon>Gammaproteobacteria</taxon>
        <taxon>Thiotrichales</taxon>
        <taxon>Thiotrichaceae</taxon>
        <taxon>Thiothrix</taxon>
    </lineage>
</organism>
<keyword evidence="4" id="KW-0233">DNA recombination</keyword>
<evidence type="ECO:0000313" key="10">
    <source>
        <dbReference type="Proteomes" id="UP000192491"/>
    </source>
</evidence>
<dbReference type="EMBL" id="MTEJ01000595">
    <property type="protein sequence ID" value="OQX01236.1"/>
    <property type="molecule type" value="Genomic_DNA"/>
</dbReference>
<dbReference type="PROSITE" id="PS51900">
    <property type="entry name" value="CB"/>
    <property type="match status" value="1"/>
</dbReference>
<dbReference type="InterPro" id="IPR050808">
    <property type="entry name" value="Phage_Integrase"/>
</dbReference>
<feature type="domain" description="Tyr recombinase" evidence="7">
    <location>
        <begin position="203"/>
        <end position="397"/>
    </location>
</feature>
<dbReference type="AlphaFoldDB" id="A0A1Y1QA68"/>
<evidence type="ECO:0000256" key="3">
    <source>
        <dbReference type="ARBA" id="ARBA00023125"/>
    </source>
</evidence>
<comment type="caution">
    <text evidence="9">The sequence shown here is derived from an EMBL/GenBank/DDBJ whole genome shotgun (WGS) entry which is preliminary data.</text>
</comment>
<keyword evidence="3 5" id="KW-0238">DNA-binding</keyword>
<evidence type="ECO:0000256" key="5">
    <source>
        <dbReference type="PROSITE-ProRule" id="PRU01248"/>
    </source>
</evidence>
<name>A0A1Y1QA68_9GAMM</name>
<dbReference type="SUPFAM" id="SSF56349">
    <property type="entry name" value="DNA breaking-rejoining enzymes"/>
    <property type="match status" value="1"/>
</dbReference>
<dbReference type="Pfam" id="PF00589">
    <property type="entry name" value="Phage_integrase"/>
    <property type="match status" value="1"/>
</dbReference>
<feature type="region of interest" description="Disordered" evidence="6">
    <location>
        <begin position="1"/>
        <end position="27"/>
    </location>
</feature>
<dbReference type="CDD" id="cd00801">
    <property type="entry name" value="INT_P4_C"/>
    <property type="match status" value="1"/>
</dbReference>
<gene>
    <name evidence="9" type="ORF">BWK73_46770</name>
</gene>
<reference evidence="9 10" key="1">
    <citation type="submission" date="2017-01" db="EMBL/GenBank/DDBJ databases">
        <title>Novel large sulfur bacteria in the metagenomes of groundwater-fed chemosynthetic microbial mats in the Lake Huron basin.</title>
        <authorList>
            <person name="Sharrar A.M."/>
            <person name="Flood B.E."/>
            <person name="Bailey J.V."/>
            <person name="Jones D.S."/>
            <person name="Biddanda B."/>
            <person name="Ruberg S.A."/>
            <person name="Marcus D.N."/>
            <person name="Dick G.J."/>
        </authorList>
    </citation>
    <scope>NUCLEOTIDE SEQUENCE [LARGE SCALE GENOMIC DNA]</scope>
    <source>
        <strain evidence="9">A8</strain>
    </source>
</reference>
<dbReference type="InterPro" id="IPR002104">
    <property type="entry name" value="Integrase_catalytic"/>
</dbReference>
<dbReference type="PROSITE" id="PS51898">
    <property type="entry name" value="TYR_RECOMBINASE"/>
    <property type="match status" value="1"/>
</dbReference>
<dbReference type="InterPro" id="IPR013762">
    <property type="entry name" value="Integrase-like_cat_sf"/>
</dbReference>
<dbReference type="GO" id="GO:0006310">
    <property type="term" value="P:DNA recombination"/>
    <property type="evidence" value="ECO:0007669"/>
    <property type="project" value="UniProtKB-KW"/>
</dbReference>
<dbReference type="PANTHER" id="PTHR30629:SF2">
    <property type="entry name" value="PROPHAGE INTEGRASE INTS-RELATED"/>
    <property type="match status" value="1"/>
</dbReference>
<keyword evidence="2" id="KW-0229">DNA integration</keyword>
<dbReference type="Gene3D" id="1.10.150.130">
    <property type="match status" value="1"/>
</dbReference>
<proteinExistence type="inferred from homology"/>
<sequence>MKRKLTDTAARNAKMTPDGKPKKHTDGGGLYLLVNAKGKYWRYDYQYMDKRKTLSLGTYPELNLAAARDKHNEARELLKRHIDPSQHKKVLKITQSSGNSFETVAREWFARFSPDWSETHSERIISYLQRDVFPFIGERIIGEIEPPELVPILNRIVDRGAKDAAKRVRQFISQVFRYAIATGRATRNQAEDLKGMLPKTRKKNFAAITDPIEAGALMRGINDYRGSFVTRCALQLSAMFMLRPGELRKAEWSEFDFEQKLWIIPIKRMKAATDVKRENKQVHIVPLSSQAISILQELHQLTGRRGYVFPGIRTPTRPMSENTVNVALRRMGYTNDEMTAHGFRAMASSLLNEMKRPDGSRRFSEDAIERQLSHRHKDPIRGVYDRSSQLSERIDMMQVWSDYLGTLRDGAQVLPFRVSKQQ</sequence>
<dbReference type="InterPro" id="IPR011010">
    <property type="entry name" value="DNA_brk_join_enz"/>
</dbReference>
<dbReference type="GO" id="GO:0003677">
    <property type="term" value="F:DNA binding"/>
    <property type="evidence" value="ECO:0007669"/>
    <property type="project" value="UniProtKB-UniRule"/>
</dbReference>
<dbReference type="Pfam" id="PF22022">
    <property type="entry name" value="Phage_int_M"/>
    <property type="match status" value="1"/>
</dbReference>
<feature type="domain" description="Core-binding (CB)" evidence="8">
    <location>
        <begin position="99"/>
        <end position="180"/>
    </location>
</feature>
<dbReference type="InterPro" id="IPR038488">
    <property type="entry name" value="Integrase_DNA-bd_sf"/>
</dbReference>
<accession>A0A1Y1QA68</accession>
<dbReference type="Proteomes" id="UP000192491">
    <property type="component" value="Unassembled WGS sequence"/>
</dbReference>
<dbReference type="InterPro" id="IPR010998">
    <property type="entry name" value="Integrase_recombinase_N"/>
</dbReference>
<feature type="compositionally biased region" description="Basic and acidic residues" evidence="6">
    <location>
        <begin position="17"/>
        <end position="26"/>
    </location>
</feature>
<evidence type="ECO:0000313" key="9">
    <source>
        <dbReference type="EMBL" id="OQX01236.1"/>
    </source>
</evidence>
<protein>
    <submittedName>
        <fullName evidence="9">Integrase</fullName>
    </submittedName>
</protein>
<dbReference type="Gene3D" id="3.30.160.390">
    <property type="entry name" value="Integrase, DNA-binding domain"/>
    <property type="match status" value="1"/>
</dbReference>
<dbReference type="InterPro" id="IPR053876">
    <property type="entry name" value="Phage_int_M"/>
</dbReference>
<dbReference type="GO" id="GO:0015074">
    <property type="term" value="P:DNA integration"/>
    <property type="evidence" value="ECO:0007669"/>
    <property type="project" value="UniProtKB-KW"/>
</dbReference>
<dbReference type="PANTHER" id="PTHR30629">
    <property type="entry name" value="PROPHAGE INTEGRASE"/>
    <property type="match status" value="1"/>
</dbReference>
<evidence type="ECO:0000259" key="7">
    <source>
        <dbReference type="PROSITE" id="PS51898"/>
    </source>
</evidence>
<comment type="similarity">
    <text evidence="1">Belongs to the 'phage' integrase family.</text>
</comment>
<dbReference type="Pfam" id="PF13356">
    <property type="entry name" value="Arm-DNA-bind_3"/>
    <property type="match status" value="1"/>
</dbReference>